<accession>A0A090DAF1</accession>
<reference evidence="3" key="1">
    <citation type="submission" date="2014-08" db="EMBL/GenBank/DDBJ databases">
        <authorList>
            <person name="Moulin L."/>
        </authorList>
    </citation>
    <scope>NUCLEOTIDE SEQUENCE [LARGE SCALE GENOMIC DNA]</scope>
</reference>
<evidence type="ECO:0000256" key="1">
    <source>
        <dbReference type="SAM" id="MobiDB-lite"/>
    </source>
</evidence>
<proteinExistence type="predicted"/>
<dbReference type="EMBL" id="CCMZ01000003">
    <property type="protein sequence ID" value="CDX12117.1"/>
    <property type="molecule type" value="Genomic_DNA"/>
</dbReference>
<keyword evidence="3" id="KW-1185">Reference proteome</keyword>
<name>A0A090DAF1_MESPL</name>
<feature type="region of interest" description="Disordered" evidence="1">
    <location>
        <begin position="71"/>
        <end position="107"/>
    </location>
</feature>
<gene>
    <name evidence="2" type="ORF">MPL3356_110340</name>
</gene>
<evidence type="ECO:0000313" key="3">
    <source>
        <dbReference type="Proteomes" id="UP000045285"/>
    </source>
</evidence>
<sequence>MQISNTASMHGSQLFRDARTAVPVVRFLHQMERTAAAVDDVEDALADFAAATRRPVTHFTRLGTRERLRAHATGAAHTLSISEGTASPYRPPAPPFPFKHARYEARQ</sequence>
<dbReference type="Proteomes" id="UP000045285">
    <property type="component" value="Unassembled WGS sequence"/>
</dbReference>
<organism evidence="2 3">
    <name type="scientific">Mesorhizobium plurifarium</name>
    <dbReference type="NCBI Taxonomy" id="69974"/>
    <lineage>
        <taxon>Bacteria</taxon>
        <taxon>Pseudomonadati</taxon>
        <taxon>Pseudomonadota</taxon>
        <taxon>Alphaproteobacteria</taxon>
        <taxon>Hyphomicrobiales</taxon>
        <taxon>Phyllobacteriaceae</taxon>
        <taxon>Mesorhizobium</taxon>
    </lineage>
</organism>
<protein>
    <submittedName>
        <fullName evidence="2">Uncharacterized protein</fullName>
    </submittedName>
</protein>
<evidence type="ECO:0000313" key="2">
    <source>
        <dbReference type="EMBL" id="CDX12117.1"/>
    </source>
</evidence>
<dbReference type="AlphaFoldDB" id="A0A090DAF1"/>